<comment type="caution">
    <text evidence="1">The sequence shown here is derived from an EMBL/GenBank/DDBJ whole genome shotgun (WGS) entry which is preliminary data.</text>
</comment>
<dbReference type="EMBL" id="JAAVLX010000004">
    <property type="protein sequence ID" value="NOJ41098.1"/>
    <property type="molecule type" value="Genomic_DNA"/>
</dbReference>
<dbReference type="Proteomes" id="UP000544122">
    <property type="component" value="Unassembled WGS sequence"/>
</dbReference>
<protein>
    <submittedName>
        <fullName evidence="1">Uncharacterized protein</fullName>
    </submittedName>
</protein>
<evidence type="ECO:0000313" key="2">
    <source>
        <dbReference type="Proteomes" id="UP000544122"/>
    </source>
</evidence>
<evidence type="ECO:0000313" key="1">
    <source>
        <dbReference type="EMBL" id="NOJ41098.1"/>
    </source>
</evidence>
<reference evidence="1 2" key="1">
    <citation type="submission" date="2020-03" db="EMBL/GenBank/DDBJ databases">
        <title>Bradyrhizobium diversity isolated from nodules of Indigofera sp.</title>
        <authorList>
            <person name="Klepa M."/>
            <person name="Helene L."/>
            <person name="Hungria M."/>
        </authorList>
    </citation>
    <scope>NUCLEOTIDE SEQUENCE [LARGE SCALE GENOMIC DNA]</scope>
    <source>
        <strain evidence="1 2">WSM 1791</strain>
    </source>
</reference>
<keyword evidence="2" id="KW-1185">Reference proteome</keyword>
<dbReference type="AlphaFoldDB" id="A0A7Y4LW69"/>
<organism evidence="1 2">
    <name type="scientific">Bradyrhizobium australiense</name>
    <dbReference type="NCBI Taxonomy" id="2721161"/>
    <lineage>
        <taxon>Bacteria</taxon>
        <taxon>Pseudomonadati</taxon>
        <taxon>Pseudomonadota</taxon>
        <taxon>Alphaproteobacteria</taxon>
        <taxon>Hyphomicrobiales</taxon>
        <taxon>Nitrobacteraceae</taxon>
        <taxon>Bradyrhizobium</taxon>
    </lineage>
</organism>
<sequence>MDFSAIACRGARSKGCALVTAEAIVRRGDDRRAIQMPMSRKKVQEIRKCVLTRCALFANTFAQLKSIVVYQKSAKGERQRETFGVKLWVHPEIKAPADRLPVITHGAVQDTADLAMIGLALSSPSMAAKCSR</sequence>
<accession>A0A7Y4LW69</accession>
<dbReference type="RefSeq" id="WP_171580303.1">
    <property type="nucleotide sequence ID" value="NZ_JAAVLX010000004.1"/>
</dbReference>
<proteinExistence type="predicted"/>
<name>A0A7Y4LW69_9BRAD</name>
<gene>
    <name evidence="1" type="ORF">HCN58_16065</name>
</gene>